<evidence type="ECO:0000256" key="1">
    <source>
        <dbReference type="SAM" id="Phobius"/>
    </source>
</evidence>
<feature type="transmembrane region" description="Helical" evidence="1">
    <location>
        <begin position="80"/>
        <end position="100"/>
    </location>
</feature>
<dbReference type="InterPro" id="IPR054331">
    <property type="entry name" value="LiaF_TM"/>
</dbReference>
<proteinExistence type="predicted"/>
<name>A0ABY1AAF2_9LACO</name>
<dbReference type="Pfam" id="PF22570">
    <property type="entry name" value="LiaF-TM"/>
    <property type="match status" value="1"/>
</dbReference>
<reference evidence="3 4" key="1">
    <citation type="submission" date="2016-10" db="EMBL/GenBank/DDBJ databases">
        <authorList>
            <person name="Varghese N."/>
            <person name="Submissions S."/>
        </authorList>
    </citation>
    <scope>NUCLEOTIDE SEQUENCE [LARGE SCALE GENOMIC DNA]</scope>
    <source>
        <strain evidence="3 4">WC1T17</strain>
    </source>
</reference>
<feature type="domain" description="LiaF transmembrane" evidence="2">
    <location>
        <begin position="9"/>
        <end position="104"/>
    </location>
</feature>
<organism evidence="3 4">
    <name type="scientific">Ligilactobacillus ruminis</name>
    <dbReference type="NCBI Taxonomy" id="1623"/>
    <lineage>
        <taxon>Bacteria</taxon>
        <taxon>Bacillati</taxon>
        <taxon>Bacillota</taxon>
        <taxon>Bacilli</taxon>
        <taxon>Lactobacillales</taxon>
        <taxon>Lactobacillaceae</taxon>
        <taxon>Ligilactobacillus</taxon>
    </lineage>
</organism>
<sequence length="240" mass="26780">MEKRVKQILIGLFLLVAAGSLIASQMHLLPFTFSVGKWILIILLVIALIYSFFQKSISGTVFSIAFLLMVFAKELKITQLVPWTLLIAAVLVTIALKLILGKHEKVLTVEFSSKDDNDFLDEDEYLSEEDSDQVINIQANMAAATKYVRSHDLRNVNISATMAGVKLYLTEARLNAGYAVIEINANISDLDIYLPKTWQVIFNPNNILSEITTKGSSQGNEVRVEITGTLKLCDLTIHYI</sequence>
<dbReference type="Proteomes" id="UP000182089">
    <property type="component" value="Unassembled WGS sequence"/>
</dbReference>
<gene>
    <name evidence="3" type="ORF">SAMN05216431_103162</name>
</gene>
<accession>A0ABY1AAF2</accession>
<comment type="caution">
    <text evidence="3">The sequence shown here is derived from an EMBL/GenBank/DDBJ whole genome shotgun (WGS) entry which is preliminary data.</text>
</comment>
<evidence type="ECO:0000313" key="4">
    <source>
        <dbReference type="Proteomes" id="UP000182089"/>
    </source>
</evidence>
<evidence type="ECO:0000313" key="3">
    <source>
        <dbReference type="EMBL" id="SEM50379.1"/>
    </source>
</evidence>
<keyword evidence="1" id="KW-1133">Transmembrane helix</keyword>
<keyword evidence="1" id="KW-0812">Transmembrane</keyword>
<feature type="transmembrane region" description="Helical" evidence="1">
    <location>
        <begin position="39"/>
        <end position="68"/>
    </location>
</feature>
<evidence type="ECO:0000259" key="2">
    <source>
        <dbReference type="Pfam" id="PF22570"/>
    </source>
</evidence>
<dbReference type="EMBL" id="FOCC01000003">
    <property type="protein sequence ID" value="SEM50379.1"/>
    <property type="molecule type" value="Genomic_DNA"/>
</dbReference>
<keyword evidence="1" id="KW-0472">Membrane</keyword>
<protein>
    <submittedName>
        <fullName evidence="3">Cell wall-active antibiotics response 4TMS YvqF</fullName>
    </submittedName>
</protein>